<evidence type="ECO:0000256" key="8">
    <source>
        <dbReference type="ARBA" id="ARBA00060041"/>
    </source>
</evidence>
<protein>
    <recommendedName>
        <fullName evidence="10">Probable lipid II flippase MurJ</fullName>
    </recommendedName>
</protein>
<feature type="transmembrane region" description="Helical" evidence="10">
    <location>
        <begin position="126"/>
        <end position="152"/>
    </location>
</feature>
<comment type="function">
    <text evidence="8 10 11">Involved in peptidoglycan biosynthesis. Transports lipid-linked peptidoglycan precursors from the inner to the outer leaflet of the cytoplasmic membrane.</text>
</comment>
<evidence type="ECO:0000256" key="9">
    <source>
        <dbReference type="ARBA" id="ARBA00061532"/>
    </source>
</evidence>
<feature type="transmembrane region" description="Helical" evidence="10">
    <location>
        <begin position="391"/>
        <end position="413"/>
    </location>
</feature>
<dbReference type="GO" id="GO:0034204">
    <property type="term" value="P:lipid translocation"/>
    <property type="evidence" value="ECO:0007669"/>
    <property type="project" value="TreeGrafter"/>
</dbReference>
<evidence type="ECO:0000313" key="13">
    <source>
        <dbReference type="Proteomes" id="UP000201728"/>
    </source>
</evidence>
<dbReference type="GO" id="GO:0008360">
    <property type="term" value="P:regulation of cell shape"/>
    <property type="evidence" value="ECO:0007669"/>
    <property type="project" value="UniProtKB-UniRule"/>
</dbReference>
<dbReference type="PANTHER" id="PTHR47019:SF1">
    <property type="entry name" value="LIPID II FLIPPASE MURJ"/>
    <property type="match status" value="1"/>
</dbReference>
<keyword evidence="2 10" id="KW-1003">Cell membrane</keyword>
<keyword evidence="10" id="KW-0997">Cell inner membrane</keyword>
<evidence type="ECO:0000256" key="11">
    <source>
        <dbReference type="PIRNR" id="PIRNR002869"/>
    </source>
</evidence>
<evidence type="ECO:0000256" key="7">
    <source>
        <dbReference type="ARBA" id="ARBA00023136"/>
    </source>
</evidence>
<dbReference type="KEGG" id="lcd:clem_12260"/>
<feature type="transmembrane region" description="Helical" evidence="10">
    <location>
        <begin position="7"/>
        <end position="25"/>
    </location>
</feature>
<feature type="transmembrane region" description="Helical" evidence="10">
    <location>
        <begin position="164"/>
        <end position="184"/>
    </location>
</feature>
<accession>A0A222P596</accession>
<proteinExistence type="inferred from homology"/>
<feature type="transmembrane region" description="Helical" evidence="10">
    <location>
        <begin position="92"/>
        <end position="114"/>
    </location>
</feature>
<dbReference type="GO" id="GO:0005886">
    <property type="term" value="C:plasma membrane"/>
    <property type="evidence" value="ECO:0007669"/>
    <property type="project" value="UniProtKB-SubCell"/>
</dbReference>
<dbReference type="InterPro" id="IPR004268">
    <property type="entry name" value="MurJ"/>
</dbReference>
<keyword evidence="7 10" id="KW-0472">Membrane</keyword>
<keyword evidence="5 10" id="KW-0573">Peptidoglycan synthesis</keyword>
<evidence type="ECO:0000256" key="3">
    <source>
        <dbReference type="ARBA" id="ARBA00022692"/>
    </source>
</evidence>
<dbReference type="PANTHER" id="PTHR47019">
    <property type="entry name" value="LIPID II FLIPPASE MURJ"/>
    <property type="match status" value="1"/>
</dbReference>
<dbReference type="PRINTS" id="PR01806">
    <property type="entry name" value="VIRFACTRMVIN"/>
</dbReference>
<comment type="pathway">
    <text evidence="10">Cell wall biogenesis; peptidoglycan biosynthesis.</text>
</comment>
<dbReference type="Proteomes" id="UP000201728">
    <property type="component" value="Chromosome"/>
</dbReference>
<keyword evidence="6 10" id="KW-1133">Transmembrane helix</keyword>
<dbReference type="GO" id="GO:0015648">
    <property type="term" value="F:lipid-linked peptidoglycan transporter activity"/>
    <property type="evidence" value="ECO:0007669"/>
    <property type="project" value="UniProtKB-UniRule"/>
</dbReference>
<evidence type="ECO:0000256" key="6">
    <source>
        <dbReference type="ARBA" id="ARBA00022989"/>
    </source>
</evidence>
<keyword evidence="10 11" id="KW-0813">Transport</keyword>
<feature type="transmembrane region" description="Helical" evidence="10">
    <location>
        <begin position="320"/>
        <end position="344"/>
    </location>
</feature>
<feature type="transmembrane region" description="Helical" evidence="10">
    <location>
        <begin position="419"/>
        <end position="437"/>
    </location>
</feature>
<feature type="transmembrane region" description="Helical" evidence="10">
    <location>
        <begin position="196"/>
        <end position="216"/>
    </location>
</feature>
<evidence type="ECO:0000313" key="12">
    <source>
        <dbReference type="EMBL" id="ASQ46987.1"/>
    </source>
</evidence>
<organism evidence="12 13">
    <name type="scientific">Legionella clemsonensis</name>
    <dbReference type="NCBI Taxonomy" id="1867846"/>
    <lineage>
        <taxon>Bacteria</taxon>
        <taxon>Pseudomonadati</taxon>
        <taxon>Pseudomonadota</taxon>
        <taxon>Gammaproteobacteria</taxon>
        <taxon>Legionellales</taxon>
        <taxon>Legionellaceae</taxon>
        <taxon>Legionella</taxon>
    </lineage>
</organism>
<feature type="transmembrane region" description="Helical" evidence="10">
    <location>
        <begin position="236"/>
        <end position="256"/>
    </location>
</feature>
<gene>
    <name evidence="12" type="primary">murJ_2</name>
    <name evidence="10" type="synonym">murJ</name>
    <name evidence="12" type="ORF">clem_12260</name>
</gene>
<evidence type="ECO:0000256" key="4">
    <source>
        <dbReference type="ARBA" id="ARBA00022960"/>
    </source>
</evidence>
<dbReference type="PIRSF" id="PIRSF002869">
    <property type="entry name" value="MviN"/>
    <property type="match status" value="1"/>
</dbReference>
<keyword evidence="4 10" id="KW-0133">Cell shape</keyword>
<dbReference type="GO" id="GO:0009252">
    <property type="term" value="P:peptidoglycan biosynthetic process"/>
    <property type="evidence" value="ECO:0007669"/>
    <property type="project" value="UniProtKB-UniRule"/>
</dbReference>
<keyword evidence="10 11" id="KW-0961">Cell wall biogenesis/degradation</keyword>
<dbReference type="CDD" id="cd13123">
    <property type="entry name" value="MATE_MurJ_like"/>
    <property type="match status" value="1"/>
</dbReference>
<feature type="transmembrane region" description="Helical" evidence="10">
    <location>
        <begin position="449"/>
        <end position="471"/>
    </location>
</feature>
<name>A0A222P596_9GAMM</name>
<dbReference type="HAMAP" id="MF_02078">
    <property type="entry name" value="MurJ_MviN"/>
    <property type="match status" value="1"/>
</dbReference>
<dbReference type="NCBIfam" id="TIGR01695">
    <property type="entry name" value="murJ_mviN"/>
    <property type="match status" value="1"/>
</dbReference>
<feature type="transmembrane region" description="Helical" evidence="10">
    <location>
        <begin position="31"/>
        <end position="49"/>
    </location>
</feature>
<dbReference type="Pfam" id="PF03023">
    <property type="entry name" value="MurJ"/>
    <property type="match status" value="1"/>
</dbReference>
<feature type="transmembrane region" description="Helical" evidence="10">
    <location>
        <begin position="276"/>
        <end position="299"/>
    </location>
</feature>
<evidence type="ECO:0000256" key="2">
    <source>
        <dbReference type="ARBA" id="ARBA00022475"/>
    </source>
</evidence>
<comment type="similarity">
    <text evidence="9 10 11">Belongs to the MurJ/MviN family.</text>
</comment>
<evidence type="ECO:0000256" key="1">
    <source>
        <dbReference type="ARBA" id="ARBA00004651"/>
    </source>
</evidence>
<dbReference type="OrthoDB" id="9804143at2"/>
<dbReference type="RefSeq" id="WP_094091789.1">
    <property type="nucleotide sequence ID" value="NZ_CP016397.1"/>
</dbReference>
<feature type="transmembrane region" description="Helical" evidence="10">
    <location>
        <begin position="364"/>
        <end position="384"/>
    </location>
</feature>
<evidence type="ECO:0000256" key="10">
    <source>
        <dbReference type="HAMAP-Rule" id="MF_02078"/>
    </source>
</evidence>
<comment type="subcellular location">
    <subcellularLocation>
        <location evidence="10">Cell inner membrane</location>
        <topology evidence="10">Multi-pass membrane protein</topology>
    </subcellularLocation>
    <subcellularLocation>
        <location evidence="1">Cell membrane</location>
        <topology evidence="1">Multi-pass membrane protein</topology>
    </subcellularLocation>
</comment>
<dbReference type="AlphaFoldDB" id="A0A222P596"/>
<dbReference type="EMBL" id="CP016397">
    <property type="protein sequence ID" value="ASQ46987.1"/>
    <property type="molecule type" value="Genomic_DNA"/>
</dbReference>
<dbReference type="InterPro" id="IPR051050">
    <property type="entry name" value="Lipid_II_flippase_MurJ/MviN"/>
</dbReference>
<dbReference type="UniPathway" id="UPA00219"/>
<reference evidence="13" key="1">
    <citation type="submission" date="2016-07" db="EMBL/GenBank/DDBJ databases">
        <authorList>
            <person name="Florea S."/>
            <person name="Webb J.S."/>
            <person name="Jaromczyk J."/>
            <person name="Schardl C.L."/>
        </authorList>
    </citation>
    <scope>NUCLEOTIDE SEQUENCE [LARGE SCALE GENOMIC DNA]</scope>
    <source>
        <strain evidence="13">CDC-D5610</strain>
    </source>
</reference>
<keyword evidence="3 10" id="KW-0812">Transmembrane</keyword>
<feature type="transmembrane region" description="Helical" evidence="10">
    <location>
        <begin position="483"/>
        <end position="508"/>
    </location>
</feature>
<dbReference type="GO" id="GO:0071555">
    <property type="term" value="P:cell wall organization"/>
    <property type="evidence" value="ECO:0007669"/>
    <property type="project" value="UniProtKB-UniRule"/>
</dbReference>
<evidence type="ECO:0000256" key="5">
    <source>
        <dbReference type="ARBA" id="ARBA00022984"/>
    </source>
</evidence>
<sequence>MISNKTLNIKATGVIALAVMFSRVLGLIREVLFNTLFGTASMGIFLISFRAPNLLRDLFAEGALSVSFITIFSKKIETEGDESAWRLAAKMLTLTSVIMSILSLIGIIFAKYIIHTLAPGFSIEDIGITILLTQIMYPFILLVSLAAIIMGILNSKNIFGIPSLASSFFNIGSIFGGVFCGWLIDPAFGERALTGLAIGTMVGGLLQLTIQFPSLWRVGFRFKPDFKWNDPGIRSILILTFPAIIAASSVQVNVLINSGFASYLGKEAITWLNSAFRLMQFPLGALGVAIATITLPVISRIAASTSQAHFGPTLGRSMRLAIFLTMPAAVGLWFFAKPIICLIYEHGKFHSVDTLQTAYALKLYALGLISYACIKILSPAFYAIDKKWTPMMVSFSSIGLNILLNYFLIFKLALGHGGLALSTSISATSNFLILYILMNRSHNLQTTYFISTFLRCALASGLLGLTCWIVSSHFSNFLYHPSLLISSISMITAIFLAGLIYLLACLLLKIEMARSILLNFQEKLGRFAHRSESHNSQRIN</sequence>
<keyword evidence="13" id="KW-1185">Reference proteome</keyword>